<dbReference type="RefSeq" id="WP_184951155.1">
    <property type="nucleotide sequence ID" value="NZ_BOMC01000077.1"/>
</dbReference>
<feature type="transmembrane region" description="Helical" evidence="9">
    <location>
        <begin position="6"/>
        <end position="24"/>
    </location>
</feature>
<evidence type="ECO:0000256" key="2">
    <source>
        <dbReference type="ARBA" id="ARBA00022475"/>
    </source>
</evidence>
<keyword evidence="2" id="KW-1003">Cell membrane</keyword>
<evidence type="ECO:0000256" key="3">
    <source>
        <dbReference type="ARBA" id="ARBA00022679"/>
    </source>
</evidence>
<feature type="transmembrane region" description="Helical" evidence="9">
    <location>
        <begin position="116"/>
        <end position="133"/>
    </location>
</feature>
<sequence length="369" mass="39457">MKAVDWLVAGVLTALGVVLMGYGVTTDDAAFAREVAAGAAVHTLDSHSVWMVPLFAAATVPMLWWRRSVLVVSVIALAVMVLHDLLFGWVTRCGAGLPLAFVLTFLGALSHPRTKAWFVLAVTVLLCYAVLVVDASAGPGTMVLAVPVALLVFGVGRAARHRSALNRELQRRDEELRQLRDERAALVVADDRARLSRQFDGLLQERLDRIGRAAESAGGLEPARSRELLEQIEADSRQTMDDMREAVGLLRGGEADLTPSPTFAHLEALLAADARLTVTGDPRALPATVELSAFRIVESLAGALHGLDVAIRFSDEALQIRVNGAAGRGGKVRAAVTRARERARLLGGSVDVKVARGRVLVVAQLPVLS</sequence>
<evidence type="ECO:0000256" key="9">
    <source>
        <dbReference type="SAM" id="Phobius"/>
    </source>
</evidence>
<evidence type="ECO:0000256" key="6">
    <source>
        <dbReference type="ARBA" id="ARBA00022989"/>
    </source>
</evidence>
<keyword evidence="8 9" id="KW-0472">Membrane</keyword>
<evidence type="ECO:0000313" key="10">
    <source>
        <dbReference type="EMBL" id="MBB4692437.1"/>
    </source>
</evidence>
<dbReference type="Proteomes" id="UP000542742">
    <property type="component" value="Unassembled WGS sequence"/>
</dbReference>
<dbReference type="PANTHER" id="PTHR24421:SF37">
    <property type="entry name" value="SENSOR HISTIDINE KINASE NARS"/>
    <property type="match status" value="1"/>
</dbReference>
<evidence type="ECO:0000256" key="5">
    <source>
        <dbReference type="ARBA" id="ARBA00022777"/>
    </source>
</evidence>
<dbReference type="GO" id="GO:0000160">
    <property type="term" value="P:phosphorelay signal transduction system"/>
    <property type="evidence" value="ECO:0007669"/>
    <property type="project" value="UniProtKB-KW"/>
</dbReference>
<feature type="transmembrane region" description="Helical" evidence="9">
    <location>
        <begin position="64"/>
        <end position="83"/>
    </location>
</feature>
<comment type="caution">
    <text evidence="10">The sequence shown here is derived from an EMBL/GenBank/DDBJ whole genome shotgun (WGS) entry which is preliminary data.</text>
</comment>
<keyword evidence="5 10" id="KW-0418">Kinase</keyword>
<dbReference type="EMBL" id="JACHMF010000001">
    <property type="protein sequence ID" value="MBB4692437.1"/>
    <property type="molecule type" value="Genomic_DNA"/>
</dbReference>
<keyword evidence="7" id="KW-0902">Two-component regulatory system</keyword>
<feature type="transmembrane region" description="Helical" evidence="9">
    <location>
        <begin position="139"/>
        <end position="159"/>
    </location>
</feature>
<evidence type="ECO:0000313" key="11">
    <source>
        <dbReference type="Proteomes" id="UP000542742"/>
    </source>
</evidence>
<keyword evidence="4 9" id="KW-0812">Transmembrane</keyword>
<proteinExistence type="predicted"/>
<keyword evidence="6 9" id="KW-1133">Transmembrane helix</keyword>
<protein>
    <submittedName>
        <fullName evidence="10">Signal transduction histidine kinase</fullName>
    </submittedName>
</protein>
<keyword evidence="11" id="KW-1185">Reference proteome</keyword>
<dbReference type="GO" id="GO:0005886">
    <property type="term" value="C:plasma membrane"/>
    <property type="evidence" value="ECO:0007669"/>
    <property type="project" value="UniProtKB-SubCell"/>
</dbReference>
<comment type="subcellular location">
    <subcellularLocation>
        <location evidence="1">Cell membrane</location>
        <topology evidence="1">Multi-pass membrane protein</topology>
    </subcellularLocation>
</comment>
<evidence type="ECO:0000256" key="7">
    <source>
        <dbReference type="ARBA" id="ARBA00023012"/>
    </source>
</evidence>
<dbReference type="InterPro" id="IPR050482">
    <property type="entry name" value="Sensor_HK_TwoCompSys"/>
</dbReference>
<evidence type="ECO:0000256" key="4">
    <source>
        <dbReference type="ARBA" id="ARBA00022692"/>
    </source>
</evidence>
<dbReference type="AlphaFoldDB" id="A0A7W7G192"/>
<keyword evidence="3" id="KW-0808">Transferase</keyword>
<reference evidence="10 11" key="1">
    <citation type="submission" date="2020-08" db="EMBL/GenBank/DDBJ databases">
        <title>Sequencing the genomes of 1000 actinobacteria strains.</title>
        <authorList>
            <person name="Klenk H.-P."/>
        </authorList>
    </citation>
    <scope>NUCLEOTIDE SEQUENCE [LARGE SCALE GENOMIC DNA]</scope>
    <source>
        <strain evidence="10 11">DSM 45518</strain>
    </source>
</reference>
<dbReference type="GO" id="GO:0016301">
    <property type="term" value="F:kinase activity"/>
    <property type="evidence" value="ECO:0007669"/>
    <property type="project" value="UniProtKB-KW"/>
</dbReference>
<organism evidence="10 11">
    <name type="scientific">Paractinoplanes abujensis</name>
    <dbReference type="NCBI Taxonomy" id="882441"/>
    <lineage>
        <taxon>Bacteria</taxon>
        <taxon>Bacillati</taxon>
        <taxon>Actinomycetota</taxon>
        <taxon>Actinomycetes</taxon>
        <taxon>Micromonosporales</taxon>
        <taxon>Micromonosporaceae</taxon>
        <taxon>Paractinoplanes</taxon>
    </lineage>
</organism>
<accession>A0A7W7G192</accession>
<feature type="transmembrane region" description="Helical" evidence="9">
    <location>
        <begin position="89"/>
        <end position="109"/>
    </location>
</feature>
<gene>
    <name evidence="10" type="ORF">BKA14_002585</name>
</gene>
<name>A0A7W7G192_9ACTN</name>
<dbReference type="PANTHER" id="PTHR24421">
    <property type="entry name" value="NITRATE/NITRITE SENSOR PROTEIN NARX-RELATED"/>
    <property type="match status" value="1"/>
</dbReference>
<evidence type="ECO:0000256" key="1">
    <source>
        <dbReference type="ARBA" id="ARBA00004651"/>
    </source>
</evidence>
<evidence type="ECO:0000256" key="8">
    <source>
        <dbReference type="ARBA" id="ARBA00023136"/>
    </source>
</evidence>